<reference evidence="2" key="1">
    <citation type="submission" date="2022-12" db="EMBL/GenBank/DDBJ databases">
        <authorList>
            <person name="Voronina O.L."/>
            <person name="Kunda M.S."/>
            <person name="Ryzhova N."/>
            <person name="Aksenova E.I."/>
        </authorList>
    </citation>
    <scope>NUCLEOTIDE SEQUENCE</scope>
    <source>
        <strain evidence="2">SCCH136:Ach223948</strain>
    </source>
</reference>
<name>A0A0D6IBA2_ALCXX</name>
<sequence>MSTYKIAVFVGSLRAASINLRLARALEKLVPADFKFDYVSLGDVPLYNQDNENNLPAPAAKLKQQILDAQGILFVSPEHNRSVPAAIKNAIDWGTRPWGQNSWAGKAVGILGASPSAAGTALMQQHLRNILAAEGAIALTTPEVFLQYTDGLIDDQYTITNEGTRKFLQGWIDRYVDWIKKFNP</sequence>
<dbReference type="SUPFAM" id="SSF52218">
    <property type="entry name" value="Flavoproteins"/>
    <property type="match status" value="1"/>
</dbReference>
<dbReference type="KEGG" id="axx:ERS451415_04469"/>
<evidence type="ECO:0000259" key="1">
    <source>
        <dbReference type="Pfam" id="PF03358"/>
    </source>
</evidence>
<dbReference type="GeneID" id="75278346"/>
<dbReference type="Pfam" id="PF03358">
    <property type="entry name" value="FMN_red"/>
    <property type="match status" value="1"/>
</dbReference>
<dbReference type="GO" id="GO:0016491">
    <property type="term" value="F:oxidoreductase activity"/>
    <property type="evidence" value="ECO:0007669"/>
    <property type="project" value="InterPro"/>
</dbReference>
<proteinExistence type="predicted"/>
<accession>A0A0D6IBA2</accession>
<dbReference type="Gene3D" id="3.40.50.360">
    <property type="match status" value="1"/>
</dbReference>
<feature type="domain" description="NADPH-dependent FMN reductase-like" evidence="1">
    <location>
        <begin position="5"/>
        <end position="146"/>
    </location>
</feature>
<dbReference type="GO" id="GO:0005829">
    <property type="term" value="C:cytosol"/>
    <property type="evidence" value="ECO:0007669"/>
    <property type="project" value="TreeGrafter"/>
</dbReference>
<dbReference type="InterPro" id="IPR050712">
    <property type="entry name" value="NAD(P)H-dep_reductase"/>
</dbReference>
<organism evidence="2 3">
    <name type="scientific">Alcaligenes xylosoxydans xylosoxydans</name>
    <name type="common">Achromobacter xylosoxidans</name>
    <dbReference type="NCBI Taxonomy" id="85698"/>
    <lineage>
        <taxon>Bacteria</taxon>
        <taxon>Pseudomonadati</taxon>
        <taxon>Pseudomonadota</taxon>
        <taxon>Betaproteobacteria</taxon>
        <taxon>Burkholderiales</taxon>
        <taxon>Alcaligenaceae</taxon>
        <taxon>Achromobacter</taxon>
    </lineage>
</organism>
<dbReference type="EMBL" id="JAPZVI010000010">
    <property type="protein sequence ID" value="MCZ8402657.1"/>
    <property type="molecule type" value="Genomic_DNA"/>
</dbReference>
<gene>
    <name evidence="2" type="ORF">O9570_14480</name>
</gene>
<evidence type="ECO:0000313" key="2">
    <source>
        <dbReference type="EMBL" id="MCZ8402657.1"/>
    </source>
</evidence>
<dbReference type="AlphaFoldDB" id="A0A0D6IBA2"/>
<evidence type="ECO:0000313" key="3">
    <source>
        <dbReference type="Proteomes" id="UP001141992"/>
    </source>
</evidence>
<dbReference type="PANTHER" id="PTHR30543">
    <property type="entry name" value="CHROMATE REDUCTASE"/>
    <property type="match status" value="1"/>
</dbReference>
<dbReference type="Proteomes" id="UP001141992">
    <property type="component" value="Unassembled WGS sequence"/>
</dbReference>
<dbReference type="RefSeq" id="WP_006386518.1">
    <property type="nucleotide sequence ID" value="NZ_CAJFDJ010000004.1"/>
</dbReference>
<dbReference type="PANTHER" id="PTHR30543:SF21">
    <property type="entry name" value="NAD(P)H-DEPENDENT FMN REDUCTASE LOT6"/>
    <property type="match status" value="1"/>
</dbReference>
<dbReference type="GO" id="GO:0010181">
    <property type="term" value="F:FMN binding"/>
    <property type="evidence" value="ECO:0007669"/>
    <property type="project" value="TreeGrafter"/>
</dbReference>
<protein>
    <submittedName>
        <fullName evidence="2">NAD(P)H-dependent oxidoreductase</fullName>
    </submittedName>
</protein>
<dbReference type="eggNOG" id="COG0431">
    <property type="taxonomic scope" value="Bacteria"/>
</dbReference>
<dbReference type="InterPro" id="IPR005025">
    <property type="entry name" value="FMN_Rdtase-like_dom"/>
</dbReference>
<comment type="caution">
    <text evidence="2">The sequence shown here is derived from an EMBL/GenBank/DDBJ whole genome shotgun (WGS) entry which is preliminary data.</text>
</comment>
<dbReference type="InterPro" id="IPR029039">
    <property type="entry name" value="Flavoprotein-like_sf"/>
</dbReference>